<dbReference type="GO" id="GO:0005539">
    <property type="term" value="F:glycosaminoglycan binding"/>
    <property type="evidence" value="ECO:0007669"/>
    <property type="project" value="TreeGrafter"/>
</dbReference>
<feature type="region of interest" description="Disordered" evidence="3">
    <location>
        <begin position="1"/>
        <end position="21"/>
    </location>
</feature>
<evidence type="ECO:0000313" key="5">
    <source>
        <dbReference type="EMBL" id="EGD79647.1"/>
    </source>
</evidence>
<dbReference type="RefSeq" id="XP_004988875.1">
    <property type="nucleotide sequence ID" value="XM_004988818.1"/>
</dbReference>
<accession>F2UPU2</accession>
<evidence type="ECO:0000256" key="2">
    <source>
        <dbReference type="PIRSR" id="PIRSR036666-50"/>
    </source>
</evidence>
<dbReference type="InterPro" id="IPR017850">
    <property type="entry name" value="Alkaline_phosphatase_core_sf"/>
</dbReference>
<dbReference type="PANTHER" id="PTHR43108">
    <property type="entry name" value="N-ACETYLGLUCOSAMINE-6-SULFATASE FAMILY MEMBER"/>
    <property type="match status" value="1"/>
</dbReference>
<organism evidence="6">
    <name type="scientific">Salpingoeca rosetta (strain ATCC 50818 / BSB-021)</name>
    <dbReference type="NCBI Taxonomy" id="946362"/>
    <lineage>
        <taxon>Eukaryota</taxon>
        <taxon>Choanoflagellata</taxon>
        <taxon>Craspedida</taxon>
        <taxon>Salpingoecidae</taxon>
        <taxon>Salpingoeca</taxon>
    </lineage>
</organism>
<dbReference type="Proteomes" id="UP000007799">
    <property type="component" value="Unassembled WGS sequence"/>
</dbReference>
<feature type="domain" description="Sulfatase N-terminal" evidence="4">
    <location>
        <begin position="33"/>
        <end position="368"/>
    </location>
</feature>
<comment type="PTM">
    <text evidence="2">The conversion to 3-oxoalanine (also known as C-formylglycine, FGly), of a serine or cysteine residue in prokaryotes and of a cysteine residue in eukaryotes, is critical for catalytic activity.</text>
</comment>
<dbReference type="Pfam" id="PF00884">
    <property type="entry name" value="Sulfatase"/>
    <property type="match status" value="1"/>
</dbReference>
<dbReference type="InterPro" id="IPR000917">
    <property type="entry name" value="Sulfatase_N"/>
</dbReference>
<dbReference type="SUPFAM" id="SSF53649">
    <property type="entry name" value="Alkaline phosphatase-like"/>
    <property type="match status" value="1"/>
</dbReference>
<proteinExistence type="inferred from homology"/>
<feature type="compositionally biased region" description="Acidic residues" evidence="3">
    <location>
        <begin position="1"/>
        <end position="13"/>
    </location>
</feature>
<dbReference type="EMBL" id="GL832987">
    <property type="protein sequence ID" value="EGD79647.1"/>
    <property type="molecule type" value="Genomic_DNA"/>
</dbReference>
<protein>
    <recommendedName>
        <fullName evidence="4">Sulfatase N-terminal domain-containing protein</fullName>
    </recommendedName>
</protein>
<dbReference type="OrthoDB" id="96314at2759"/>
<dbReference type="GO" id="GO:0008449">
    <property type="term" value="F:N-acetylglucosamine-6-sulfatase activity"/>
    <property type="evidence" value="ECO:0007669"/>
    <property type="project" value="InterPro"/>
</dbReference>
<dbReference type="PIRSF" id="PIRSF036666">
    <property type="entry name" value="G6S"/>
    <property type="match status" value="1"/>
</dbReference>
<dbReference type="KEGG" id="sre:PTSG_10494"/>
<gene>
    <name evidence="5" type="ORF">PTSG_10494</name>
</gene>
<dbReference type="PANTHER" id="PTHR43108:SF8">
    <property type="entry name" value="SD21168P"/>
    <property type="match status" value="1"/>
</dbReference>
<keyword evidence="6" id="KW-1185">Reference proteome</keyword>
<dbReference type="eggNOG" id="KOG3731">
    <property type="taxonomic scope" value="Eukaryota"/>
</dbReference>
<evidence type="ECO:0000259" key="4">
    <source>
        <dbReference type="Pfam" id="PF00884"/>
    </source>
</evidence>
<dbReference type="Gene3D" id="3.40.720.10">
    <property type="entry name" value="Alkaline Phosphatase, subunit A"/>
    <property type="match status" value="1"/>
</dbReference>
<dbReference type="CDD" id="cd16147">
    <property type="entry name" value="G6S"/>
    <property type="match status" value="1"/>
</dbReference>
<dbReference type="InterPro" id="IPR012251">
    <property type="entry name" value="GlcNAc_6-SO4ase"/>
</dbReference>
<dbReference type="GeneID" id="16069417"/>
<evidence type="ECO:0000256" key="3">
    <source>
        <dbReference type="SAM" id="MobiDB-lite"/>
    </source>
</evidence>
<reference evidence="5" key="1">
    <citation type="submission" date="2009-08" db="EMBL/GenBank/DDBJ databases">
        <title>Annotation of Salpingoeca rosetta.</title>
        <authorList>
            <consortium name="The Broad Institute Genome Sequencing Platform"/>
            <person name="Russ C."/>
            <person name="Cuomo C."/>
            <person name="Burger G."/>
            <person name="Gray M.W."/>
            <person name="Holland P.W.H."/>
            <person name="King N."/>
            <person name="Lang F.B.F."/>
            <person name="Roger A.J."/>
            <person name="Ruiz-Trillo I."/>
            <person name="Young S.K."/>
            <person name="Zeng Q."/>
            <person name="Gargeya S."/>
            <person name="Alvarado L."/>
            <person name="Berlin A."/>
            <person name="Chapman S.B."/>
            <person name="Chen Z."/>
            <person name="Freedman E."/>
            <person name="Gellesch M."/>
            <person name="Goldberg J."/>
            <person name="Griggs A."/>
            <person name="Gujja S."/>
            <person name="Heilman E."/>
            <person name="Heiman D."/>
            <person name="Howarth C."/>
            <person name="Mehta T."/>
            <person name="Neiman D."/>
            <person name="Pearson M."/>
            <person name="Roberts A."/>
            <person name="Saif S."/>
            <person name="Shea T."/>
            <person name="Shenoy N."/>
            <person name="Sisk P."/>
            <person name="Stolte C."/>
            <person name="Sykes S."/>
            <person name="White J."/>
            <person name="Yandava C."/>
            <person name="Haas B."/>
            <person name="Nusbaum C."/>
            <person name="Birren B."/>
        </authorList>
    </citation>
    <scope>NUCLEOTIDE SEQUENCE [LARGE SCALE GENOMIC DNA]</scope>
    <source>
        <strain evidence="5">ATCC 50818</strain>
    </source>
</reference>
<evidence type="ECO:0000256" key="1">
    <source>
        <dbReference type="ARBA" id="ARBA00008779"/>
    </source>
</evidence>
<dbReference type="InParanoid" id="F2UPU2"/>
<dbReference type="OMA" id="WCHGEHE"/>
<dbReference type="GO" id="GO:0030203">
    <property type="term" value="P:glycosaminoglycan metabolic process"/>
    <property type="evidence" value="ECO:0007669"/>
    <property type="project" value="InterPro"/>
</dbReference>
<name>F2UPU2_SALR5</name>
<dbReference type="AlphaFoldDB" id="F2UPU2"/>
<dbReference type="STRING" id="946362.F2UPU2"/>
<feature type="modified residue" description="3-oxoalanine (Cys)" evidence="2">
    <location>
        <position position="73"/>
    </location>
</feature>
<dbReference type="FunCoup" id="F2UPU2">
    <property type="interactions" value="252"/>
</dbReference>
<evidence type="ECO:0000313" key="6">
    <source>
        <dbReference type="Proteomes" id="UP000007799"/>
    </source>
</evidence>
<comment type="similarity">
    <text evidence="1">Belongs to the sulfatase family.</text>
</comment>
<sequence length="513" mass="56758">MLTGKDDDDETQDDGGGGGTTARVDVLRKASIFFLLTDDQDVDMGFVSQPKLVSLWQKQGATLEAAFASTPVCCPSRAGIQTGRYIHNVPMTNNSIPGNCSSTAWQQGAERHNIGHLMKQAGYTTMYTGKYLNQYGAPSAGGVQHVPRGWDNWQALVGNSVYYDYVISNNGTPESHGNTYLPNLLLDKTSDFLRTLEGTDDPFFIMVGTPSCHDPTEPAPEYAHLLPNATAPRPPNYGKAFRDKHWFVAKQGEVAGFGSGYAPIEEKYNDLQYRRRALTLMTVDDIVANVTATLKSMGRLNNTYFFYASDHGYHLGNFAVLKDKRLPYETDLRIPAVVRGPHIKPGHVVRSPVTLVDFAPTFLDIAGAPIPDTMDGVSMLPVLTGQEADVRTDFLVEYHGEGQPPSSQRLPCLMHPPRWPHAPICSCQDAHNNTYECVRTLDRQNGLNTLYCEMESGFREFYNITGDPHQLVNAINTTEPTLIAQLARRLHALKQCKGPSCRQRHTAQHNPTS</sequence>